<gene>
    <name evidence="1" type="ORF">BN860_03422g</name>
</gene>
<proteinExistence type="predicted"/>
<dbReference type="EMBL" id="HG316461">
    <property type="protein sequence ID" value="CDF90803.1"/>
    <property type="molecule type" value="Genomic_DNA"/>
</dbReference>
<dbReference type="AlphaFoldDB" id="A0A8J2T9N1"/>
<dbReference type="Proteomes" id="UP000019375">
    <property type="component" value="Unassembled WGS sequence"/>
</dbReference>
<accession>A0A8J2T9N1</accession>
<keyword evidence="2" id="KW-1185">Reference proteome</keyword>
<evidence type="ECO:0000313" key="1">
    <source>
        <dbReference type="EMBL" id="CDF90803.1"/>
    </source>
</evidence>
<dbReference type="InterPro" id="IPR035278">
    <property type="entry name" value="DUF5355"/>
</dbReference>
<reference evidence="2" key="1">
    <citation type="journal article" date="2013" name="Genome Announc.">
        <title>Genome sequence of the food spoilage yeast Zygosaccharomyces bailii CLIB 213(T).</title>
        <authorList>
            <person name="Galeote V."/>
            <person name="Bigey F."/>
            <person name="Devillers H."/>
            <person name="Neuveglise C."/>
            <person name="Dequin S."/>
        </authorList>
    </citation>
    <scope>NUCLEOTIDE SEQUENCE [LARGE SCALE GENOMIC DNA]</scope>
    <source>
        <strain evidence="2">CLIB 213 / ATCC 58445 / CBS 680 / CCRC 21525 / NBRC 1098 / NCYC 1416 / NRRL Y-2227</strain>
    </source>
</reference>
<dbReference type="OrthoDB" id="4031940at2759"/>
<dbReference type="Pfam" id="PF17306">
    <property type="entry name" value="DUF5355"/>
    <property type="match status" value="1"/>
</dbReference>
<organism evidence="1 2">
    <name type="scientific">Zygosaccharomyces bailii (strain CLIB 213 / ATCC 58445 / CBS 680 / BCRC 21525 / NBRC 1098 / NCYC 1416 / NRRL Y-2227)</name>
    <dbReference type="NCBI Taxonomy" id="1333698"/>
    <lineage>
        <taxon>Eukaryota</taxon>
        <taxon>Fungi</taxon>
        <taxon>Dikarya</taxon>
        <taxon>Ascomycota</taxon>
        <taxon>Saccharomycotina</taxon>
        <taxon>Saccharomycetes</taxon>
        <taxon>Saccharomycetales</taxon>
        <taxon>Saccharomycetaceae</taxon>
        <taxon>Zygosaccharomyces</taxon>
    </lineage>
</organism>
<sequence>MVEVPLQFPPPEGVQEELSPSMLVQRDNSVMSVTAWEEQLDLLARIDLLTEYASALYELNESGNLTSSLSQDLLVCLVDTAFLYREVALDVMQRAYGSDKAEGAWSTGGSYLRMGLGLLQFAANWLSPSSLELSHKQEMCGMINDMMDEIKLLQQIGIVVLSLSKLRAKFYNDQKDAVLDFQEEDLKDLAANSVLYSKLVIGCLNTAATCKQESSINNALFAYLNSLCFLLLSLDHYQRDDCGIAVGMIEHAVKYISKIVTKSQLDDPLLSKRRKRDILKNALHKKAHPRAGTSNRGVTGPTTWLKKEKPLLPLLQETLEDFLLPLLFLLRYRYSQTNDKISMQPVEHDESTLRKLFPSGKAPNAQSEHWIYDRRARSLTPERVSSIGGYY</sequence>
<protein>
    <submittedName>
        <fullName evidence="1">ZYBA0S08-03422g1_1</fullName>
    </submittedName>
</protein>
<name>A0A8J2T9N1_ZYGB2</name>
<evidence type="ECO:0000313" key="2">
    <source>
        <dbReference type="Proteomes" id="UP000019375"/>
    </source>
</evidence>